<gene>
    <name evidence="3" type="ORF">RirG_217070</name>
</gene>
<name>A0A015JN08_RHIIW</name>
<dbReference type="PROSITE" id="PS50005">
    <property type="entry name" value="TPR"/>
    <property type="match status" value="1"/>
</dbReference>
<keyword evidence="2" id="KW-0472">Membrane</keyword>
<dbReference type="SMR" id="A0A015JN08"/>
<protein>
    <submittedName>
        <fullName evidence="3">Uncharacterized protein</fullName>
    </submittedName>
</protein>
<evidence type="ECO:0000313" key="4">
    <source>
        <dbReference type="Proteomes" id="UP000022910"/>
    </source>
</evidence>
<sequence length="471" mass="54860">MIMQLYRSNLFSLPKFQKQVKVHVNNNIVIARLSARYRFSSLQPKSFRTEATYAFPFTTATTTTKITSHLRFITQNSKFFIINYNAFFRNSFKRQQQHIHIPSYPLIKRQQTAFQIAFKQAGREFLRFLKYLFISLLSTVLIGLLSWRGYHFYIEHFLHPTPTKLSRTARDCLRGAYVRTNLSPDSHMAEIYLRQALQIVLEKDKLEINDPIVIDILQLLCDNFVWRGSLHDAIMQYKQILELLLQQPQNEGREIEIAKKLGDLYIRVKEYNTAEKYLVWAIGLLQGNKVELFNENDESVEFTSTSIFTNSSLINKDFIAITDLLASIYAKQRKYDYALTFYLGLLKMIQEKQKIDDFTLKCWEAIINCHLGEIFYDIGKYDEALGWLQKGLSIAKSNSGNKDCDECAGVILNNLGLIHERKGNNELAISLYTNAIEFAEKAQDFIGIEDFARNLNRVQLQDNEIIKEQKK</sequence>
<keyword evidence="2" id="KW-1133">Transmembrane helix</keyword>
<dbReference type="InterPro" id="IPR019734">
    <property type="entry name" value="TPR_rpt"/>
</dbReference>
<dbReference type="OMA" id="EAMGWAQ"/>
<proteinExistence type="predicted"/>
<evidence type="ECO:0000256" key="2">
    <source>
        <dbReference type="SAM" id="Phobius"/>
    </source>
</evidence>
<dbReference type="SMART" id="SM00028">
    <property type="entry name" value="TPR"/>
    <property type="match status" value="3"/>
</dbReference>
<comment type="caution">
    <text evidence="3">The sequence shown here is derived from an EMBL/GenBank/DDBJ whole genome shotgun (WGS) entry which is preliminary data.</text>
</comment>
<evidence type="ECO:0000313" key="3">
    <source>
        <dbReference type="EMBL" id="EXX56344.1"/>
    </source>
</evidence>
<accession>A0A015JN08</accession>
<dbReference type="OrthoDB" id="10050400at2759"/>
<keyword evidence="2" id="KW-0812">Transmembrane</keyword>
<dbReference type="AlphaFoldDB" id="A0A015JN08"/>
<dbReference type="Gene3D" id="1.25.40.10">
    <property type="entry name" value="Tetratricopeptide repeat domain"/>
    <property type="match status" value="2"/>
</dbReference>
<dbReference type="InterPro" id="IPR040201">
    <property type="entry name" value="Mrg3-like"/>
</dbReference>
<dbReference type="HOGENOM" id="CLU_605731_0_0_1"/>
<reference evidence="3 4" key="1">
    <citation type="submission" date="2014-02" db="EMBL/GenBank/DDBJ databases">
        <title>Single nucleus genome sequencing reveals high similarity among nuclei of an endomycorrhizal fungus.</title>
        <authorList>
            <person name="Lin K."/>
            <person name="Geurts R."/>
            <person name="Zhang Z."/>
            <person name="Limpens E."/>
            <person name="Saunders D.G."/>
            <person name="Mu D."/>
            <person name="Pang E."/>
            <person name="Cao H."/>
            <person name="Cha H."/>
            <person name="Lin T."/>
            <person name="Zhou Q."/>
            <person name="Shang Y."/>
            <person name="Li Y."/>
            <person name="Ivanov S."/>
            <person name="Sharma T."/>
            <person name="Velzen R.V."/>
            <person name="Ruijter N.D."/>
            <person name="Aanen D.K."/>
            <person name="Win J."/>
            <person name="Kamoun S."/>
            <person name="Bisseling T."/>
            <person name="Huang S."/>
        </authorList>
    </citation>
    <scope>NUCLEOTIDE SEQUENCE [LARGE SCALE GENOMIC DNA]</scope>
    <source>
        <strain evidence="4">DAOM197198w</strain>
    </source>
</reference>
<dbReference type="PANTHER" id="PTHR28142:SF1">
    <property type="entry name" value="MITOCHONDRIAL INNER MEMBRANE I-AAA PROTEASE SUPERCOMPLEX SUBUNIT MGR3-RELATED"/>
    <property type="match status" value="1"/>
</dbReference>
<dbReference type="Proteomes" id="UP000022910">
    <property type="component" value="Unassembled WGS sequence"/>
</dbReference>
<dbReference type="EMBL" id="JEMT01027759">
    <property type="protein sequence ID" value="EXX56344.1"/>
    <property type="molecule type" value="Genomic_DNA"/>
</dbReference>
<dbReference type="PANTHER" id="PTHR28142">
    <property type="entry name" value="MITOCHONDRIAL INNER MEMBRANE I-AAA PROTEASE SUPERCOMPLEX SUBUNIT MGR3-RELATED"/>
    <property type="match status" value="1"/>
</dbReference>
<feature type="repeat" description="TPR" evidence="1">
    <location>
        <begin position="365"/>
        <end position="398"/>
    </location>
</feature>
<organism evidence="3 4">
    <name type="scientific">Rhizophagus irregularis (strain DAOM 197198w)</name>
    <name type="common">Glomus intraradices</name>
    <dbReference type="NCBI Taxonomy" id="1432141"/>
    <lineage>
        <taxon>Eukaryota</taxon>
        <taxon>Fungi</taxon>
        <taxon>Fungi incertae sedis</taxon>
        <taxon>Mucoromycota</taxon>
        <taxon>Glomeromycotina</taxon>
        <taxon>Glomeromycetes</taxon>
        <taxon>Glomerales</taxon>
        <taxon>Glomeraceae</taxon>
        <taxon>Rhizophagus</taxon>
    </lineage>
</organism>
<dbReference type="SUPFAM" id="SSF48452">
    <property type="entry name" value="TPR-like"/>
    <property type="match status" value="2"/>
</dbReference>
<feature type="transmembrane region" description="Helical" evidence="2">
    <location>
        <begin position="128"/>
        <end position="147"/>
    </location>
</feature>
<keyword evidence="4" id="KW-1185">Reference proteome</keyword>
<dbReference type="InterPro" id="IPR011990">
    <property type="entry name" value="TPR-like_helical_dom_sf"/>
</dbReference>
<dbReference type="Pfam" id="PF13424">
    <property type="entry name" value="TPR_12"/>
    <property type="match status" value="1"/>
</dbReference>
<evidence type="ECO:0000256" key="1">
    <source>
        <dbReference type="PROSITE-ProRule" id="PRU00339"/>
    </source>
</evidence>
<keyword evidence="1" id="KW-0802">TPR repeat</keyword>